<dbReference type="OrthoDB" id="9181401at2"/>
<keyword evidence="2" id="KW-1185">Reference proteome</keyword>
<comment type="caution">
    <text evidence="1">The sequence shown here is derived from an EMBL/GenBank/DDBJ whole genome shotgun (WGS) entry which is preliminary data.</text>
</comment>
<dbReference type="AlphaFoldDB" id="A0A177MUN0"/>
<organism evidence="1 2">
    <name type="scientific">Methylomonas lenta</name>
    <dbReference type="NCBI Taxonomy" id="980561"/>
    <lineage>
        <taxon>Bacteria</taxon>
        <taxon>Pseudomonadati</taxon>
        <taxon>Pseudomonadota</taxon>
        <taxon>Gammaproteobacteria</taxon>
        <taxon>Methylococcales</taxon>
        <taxon>Methylococcaceae</taxon>
        <taxon>Methylomonas</taxon>
    </lineage>
</organism>
<dbReference type="RefSeq" id="WP_066988321.1">
    <property type="nucleotide sequence ID" value="NZ_LUUI01000171.1"/>
</dbReference>
<reference evidence="1 2" key="1">
    <citation type="submission" date="2016-03" db="EMBL/GenBank/DDBJ databases">
        <authorList>
            <person name="Ploux O."/>
        </authorList>
    </citation>
    <scope>NUCLEOTIDE SEQUENCE [LARGE SCALE GENOMIC DNA]</scope>
    <source>
        <strain evidence="1 2">R-45370</strain>
    </source>
</reference>
<dbReference type="Proteomes" id="UP000078476">
    <property type="component" value="Unassembled WGS sequence"/>
</dbReference>
<dbReference type="STRING" id="980561.A1359_02255"/>
<protein>
    <submittedName>
        <fullName evidence="1">Uncharacterized protein</fullName>
    </submittedName>
</protein>
<accession>A0A177MUN0</accession>
<proteinExistence type="predicted"/>
<gene>
    <name evidence="1" type="ORF">A1359_02255</name>
</gene>
<dbReference type="EMBL" id="LUUI01000171">
    <property type="protein sequence ID" value="OAI09361.1"/>
    <property type="molecule type" value="Genomic_DNA"/>
</dbReference>
<evidence type="ECO:0000313" key="2">
    <source>
        <dbReference type="Proteomes" id="UP000078476"/>
    </source>
</evidence>
<sequence length="209" mass="24165">MLKWLFFWKNKSHPGENNCALTALYEGDRGISELHHNDAELRLWLPEPLRIALHQTVQETGCQESQYLREFLVVYLYGVHELLQMRTHKTGLYFVPPPKSYHTDIRFSRVALSEVIPGLGKNIIPCKLRLPSKLKADLQDLADKNGIPLGRFIREILVQHFLGHTVWPGKLDDRTEQEVADDWVNGLLEPYLKPIEQVDVSLEAEVDEF</sequence>
<name>A0A177MUN0_9GAMM</name>
<evidence type="ECO:0000313" key="1">
    <source>
        <dbReference type="EMBL" id="OAI09361.1"/>
    </source>
</evidence>